<feature type="transmembrane region" description="Helical" evidence="6">
    <location>
        <begin position="164"/>
        <end position="183"/>
    </location>
</feature>
<organism evidence="7 8">
    <name type="scientific">Candidatus Woesebacteria bacterium CG07_land_8_20_14_0_80_44_9</name>
    <dbReference type="NCBI Taxonomy" id="1975058"/>
    <lineage>
        <taxon>Bacteria</taxon>
        <taxon>Candidatus Woeseibacteriota</taxon>
    </lineage>
</organism>
<evidence type="ECO:0000313" key="7">
    <source>
        <dbReference type="EMBL" id="PIU28328.1"/>
    </source>
</evidence>
<feature type="transmembrane region" description="Helical" evidence="6">
    <location>
        <begin position="60"/>
        <end position="78"/>
    </location>
</feature>
<dbReference type="Proteomes" id="UP000231669">
    <property type="component" value="Unassembled WGS sequence"/>
</dbReference>
<evidence type="ECO:0000256" key="2">
    <source>
        <dbReference type="ARBA" id="ARBA00009773"/>
    </source>
</evidence>
<evidence type="ECO:0008006" key="9">
    <source>
        <dbReference type="Google" id="ProtNLM"/>
    </source>
</evidence>
<evidence type="ECO:0000256" key="4">
    <source>
        <dbReference type="ARBA" id="ARBA00022989"/>
    </source>
</evidence>
<name>A0A2M6YDU0_9BACT</name>
<dbReference type="AlphaFoldDB" id="A0A2M6YDU0"/>
<accession>A0A2M6YDU0</accession>
<proteinExistence type="inferred from homology"/>
<dbReference type="PANTHER" id="PTHR21716:SF62">
    <property type="entry name" value="TRANSPORT PROTEIN YDBI-RELATED"/>
    <property type="match status" value="1"/>
</dbReference>
<evidence type="ECO:0000256" key="3">
    <source>
        <dbReference type="ARBA" id="ARBA00022692"/>
    </source>
</evidence>
<dbReference type="EMBL" id="PEXE01000038">
    <property type="protein sequence ID" value="PIU28328.1"/>
    <property type="molecule type" value="Genomic_DNA"/>
</dbReference>
<feature type="transmembrane region" description="Helical" evidence="6">
    <location>
        <begin position="90"/>
        <end position="111"/>
    </location>
</feature>
<feature type="transmembrane region" description="Helical" evidence="6">
    <location>
        <begin position="223"/>
        <end position="246"/>
    </location>
</feature>
<dbReference type="PANTHER" id="PTHR21716">
    <property type="entry name" value="TRANSMEMBRANE PROTEIN"/>
    <property type="match status" value="1"/>
</dbReference>
<dbReference type="GO" id="GO:0016020">
    <property type="term" value="C:membrane"/>
    <property type="evidence" value="ECO:0007669"/>
    <property type="project" value="UniProtKB-SubCell"/>
</dbReference>
<feature type="transmembrane region" description="Helical" evidence="6">
    <location>
        <begin position="314"/>
        <end position="340"/>
    </location>
</feature>
<dbReference type="InterPro" id="IPR002549">
    <property type="entry name" value="AI-2E-like"/>
</dbReference>
<reference evidence="8" key="1">
    <citation type="submission" date="2017-09" db="EMBL/GenBank/DDBJ databases">
        <title>Depth-based differentiation of microbial function through sediment-hosted aquifers and enrichment of novel symbionts in the deep terrestrial subsurface.</title>
        <authorList>
            <person name="Probst A.J."/>
            <person name="Ladd B."/>
            <person name="Jarett J.K."/>
            <person name="Geller-Mcgrath D.E."/>
            <person name="Sieber C.M.K."/>
            <person name="Emerson J.B."/>
            <person name="Anantharaman K."/>
            <person name="Thomas B.C."/>
            <person name="Malmstrom R."/>
            <person name="Stieglmeier M."/>
            <person name="Klingl A."/>
            <person name="Woyke T."/>
            <person name="Ryan C.M."/>
            <person name="Banfield J.F."/>
        </authorList>
    </citation>
    <scope>NUCLEOTIDE SEQUENCE [LARGE SCALE GENOMIC DNA]</scope>
</reference>
<evidence type="ECO:0000313" key="8">
    <source>
        <dbReference type="Proteomes" id="UP000231669"/>
    </source>
</evidence>
<sequence length="353" mass="37880">MKEFAGLISRKRTTSKTWKKWSKNGTIRSVIRKVEVSHKTIIFTAAFLLLLWFLYSVKEIILGLFVALLIMAILNPLVTCLTKFKIPRGLAVFLVYILVFGVFGAATASLITPLVEETSSFVSGLPNYLHNIGISTAVGEQLINNALAPVIQLPGQVLKVGVSFFSNFVMAVGSLVFAFYLLLAREKLSVQLIGFLGEEKGQKTAKTIDKLEFKLGGWARGQLLVMFAIGLATFLGLVLLGIPYALPLAILAGLLEIVPTLGPIIAAIPSIIIGLGISPLMGLAVAALGLLVHQLENYLLVPKIMEKSVGISPVVILLALAIGAKLAGIVGIIISVPVLITSQVLLKEYLAQK</sequence>
<feature type="transmembrane region" description="Helical" evidence="6">
    <location>
        <begin position="266"/>
        <end position="293"/>
    </location>
</feature>
<evidence type="ECO:0000256" key="5">
    <source>
        <dbReference type="ARBA" id="ARBA00023136"/>
    </source>
</evidence>
<keyword evidence="3 6" id="KW-0812">Transmembrane</keyword>
<protein>
    <recommendedName>
        <fullName evidence="9">AI-2E family transporter</fullName>
    </recommendedName>
</protein>
<comment type="similarity">
    <text evidence="2">Belongs to the autoinducer-2 exporter (AI-2E) (TC 2.A.86) family.</text>
</comment>
<comment type="caution">
    <text evidence="7">The sequence shown here is derived from an EMBL/GenBank/DDBJ whole genome shotgun (WGS) entry which is preliminary data.</text>
</comment>
<keyword evidence="5 6" id="KW-0472">Membrane</keyword>
<evidence type="ECO:0000256" key="1">
    <source>
        <dbReference type="ARBA" id="ARBA00004141"/>
    </source>
</evidence>
<feature type="transmembrane region" description="Helical" evidence="6">
    <location>
        <begin position="36"/>
        <end position="54"/>
    </location>
</feature>
<dbReference type="GO" id="GO:0055085">
    <property type="term" value="P:transmembrane transport"/>
    <property type="evidence" value="ECO:0007669"/>
    <property type="project" value="TreeGrafter"/>
</dbReference>
<evidence type="ECO:0000256" key="6">
    <source>
        <dbReference type="SAM" id="Phobius"/>
    </source>
</evidence>
<comment type="subcellular location">
    <subcellularLocation>
        <location evidence="1">Membrane</location>
        <topology evidence="1">Multi-pass membrane protein</topology>
    </subcellularLocation>
</comment>
<keyword evidence="4 6" id="KW-1133">Transmembrane helix</keyword>
<gene>
    <name evidence="7" type="ORF">COT08_01575</name>
</gene>
<dbReference type="Pfam" id="PF01594">
    <property type="entry name" value="AI-2E_transport"/>
    <property type="match status" value="1"/>
</dbReference>